<dbReference type="RefSeq" id="XP_037154663.1">
    <property type="nucleotide sequence ID" value="XM_037299837.1"/>
</dbReference>
<name>A0A8H6CM10_9LECA</name>
<comment type="caution">
    <text evidence="1">The sequence shown here is derived from an EMBL/GenBank/DDBJ whole genome shotgun (WGS) entry which is preliminary data.</text>
</comment>
<accession>A0A8H6CM10</accession>
<protein>
    <submittedName>
        <fullName evidence="1">Uncharacterized protein</fullName>
    </submittedName>
</protein>
<dbReference type="GeneID" id="59337370"/>
<keyword evidence="2" id="KW-1185">Reference proteome</keyword>
<dbReference type="Proteomes" id="UP000593566">
    <property type="component" value="Unassembled WGS sequence"/>
</dbReference>
<organism evidence="1 2">
    <name type="scientific">Letharia lupina</name>
    <dbReference type="NCBI Taxonomy" id="560253"/>
    <lineage>
        <taxon>Eukaryota</taxon>
        <taxon>Fungi</taxon>
        <taxon>Dikarya</taxon>
        <taxon>Ascomycota</taxon>
        <taxon>Pezizomycotina</taxon>
        <taxon>Lecanoromycetes</taxon>
        <taxon>OSLEUM clade</taxon>
        <taxon>Lecanoromycetidae</taxon>
        <taxon>Lecanorales</taxon>
        <taxon>Lecanorineae</taxon>
        <taxon>Parmeliaceae</taxon>
        <taxon>Letharia</taxon>
    </lineage>
</organism>
<evidence type="ECO:0000313" key="1">
    <source>
        <dbReference type="EMBL" id="KAF6226110.1"/>
    </source>
</evidence>
<evidence type="ECO:0000313" key="2">
    <source>
        <dbReference type="Proteomes" id="UP000593566"/>
    </source>
</evidence>
<dbReference type="EMBL" id="JACCJB010000006">
    <property type="protein sequence ID" value="KAF6226110.1"/>
    <property type="molecule type" value="Genomic_DNA"/>
</dbReference>
<sequence length="219" mass="25266">MDNWHDYQYVRGNIDSVVSFLTHKNPSSYPTNWYCDDDWLMYTKNEVGADGKENPNPPLAAEKENWKSKRLRNGQYFPGLLWDKLRATGYYPPSEEDPYHTRCNAIVNGKLFTYGYVASYNDKGIGHRTRWNLSLCPSASSNSPVSYYWEPGSGTKAAPELLKVYMRSISVTTAHELFHLTSDLETEKPWNVFDEEDDDVALELSVMEEYDGRDIRFSS</sequence>
<dbReference type="AlphaFoldDB" id="A0A8H6CM10"/>
<proteinExistence type="predicted"/>
<gene>
    <name evidence="1" type="ORF">HO133_008975</name>
</gene>
<reference evidence="1 2" key="1">
    <citation type="journal article" date="2020" name="Genomics">
        <title>Complete, high-quality genomes from long-read metagenomic sequencing of two wolf lichen thalli reveals enigmatic genome architecture.</title>
        <authorList>
            <person name="McKenzie S.K."/>
            <person name="Walston R.F."/>
            <person name="Allen J.L."/>
        </authorList>
    </citation>
    <scope>NUCLEOTIDE SEQUENCE [LARGE SCALE GENOMIC DNA]</scope>
    <source>
        <strain evidence="1">WasteWater1</strain>
    </source>
</reference>